<name>E9HS15_DAPPU</name>
<evidence type="ECO:0000256" key="1">
    <source>
        <dbReference type="SAM" id="MobiDB-lite"/>
    </source>
</evidence>
<feature type="region of interest" description="Disordered" evidence="1">
    <location>
        <begin position="18"/>
        <end position="44"/>
    </location>
</feature>
<sequence>MGGHPLVTARRDLINRAYVKDLQPPKVQQGSGSSGTDPSKVLPSFKGKQLAAPVGISPLLKRVSRELSAITGVDVVPVEDFPVSPDVQRPRTRSTSKIVPPAQSVIDSFWVPERGTIRPQVPQDGFDLTKPPFTIDGKTLQPVLERCDQASTTQSPTAAQLGFGSLVPTQEDILEEHQATSSQPHETEQAAPSRAKAKGKALRSETAAEPPTEIGSDNDSDEVIICKILNNVTPKKVKVKKEKKPKKSAKVRKEKAPRTPLALRKPPLGDLHDDLQLDNLFGSMSEDEDNLLSSPKANLHGQSTDPGTYRGRPDGSKSHKSFFVLPQVLRTAEPPIPFHCIKQEEGQYVTTFSGVFHMVVNIGSNCTEAINVCLPEWEDYANLPECKCQEVVSVDQQQHTQPPASRQHLAVIFKLRDYA</sequence>
<dbReference type="KEGG" id="dpx:DAPPUDRAFT_264648"/>
<gene>
    <name evidence="3" type="ORF">DAPPUDRAFT_264648</name>
</gene>
<dbReference type="PANTHER" id="PTHR10694:SF129">
    <property type="entry name" value="LYSINE-SPECIFIC DEMETHYLASE 4B-RELATED"/>
    <property type="match status" value="1"/>
</dbReference>
<dbReference type="Gene3D" id="2.60.120.650">
    <property type="entry name" value="Cupin"/>
    <property type="match status" value="1"/>
</dbReference>
<feature type="compositionally biased region" description="Polar residues" evidence="1">
    <location>
        <begin position="26"/>
        <end position="37"/>
    </location>
</feature>
<dbReference type="eggNOG" id="KOG0958">
    <property type="taxonomic scope" value="Eukaryota"/>
</dbReference>
<protein>
    <recommendedName>
        <fullName evidence="2">JmjC domain-containing protein</fullName>
    </recommendedName>
</protein>
<dbReference type="HOGENOM" id="CLU_655977_0_0_1"/>
<dbReference type="Pfam" id="PF02373">
    <property type="entry name" value="JmjC"/>
    <property type="match status" value="1"/>
</dbReference>
<feature type="region of interest" description="Disordered" evidence="1">
    <location>
        <begin position="236"/>
        <end position="269"/>
    </location>
</feature>
<evidence type="ECO:0000313" key="3">
    <source>
        <dbReference type="EMBL" id="EFX65487.1"/>
    </source>
</evidence>
<evidence type="ECO:0000259" key="2">
    <source>
        <dbReference type="SMART" id="SM00558"/>
    </source>
</evidence>
<proteinExistence type="predicted"/>
<feature type="compositionally biased region" description="Polar residues" evidence="1">
    <location>
        <begin position="291"/>
        <end position="306"/>
    </location>
</feature>
<dbReference type="EMBL" id="GL732743">
    <property type="protein sequence ID" value="EFX65487.1"/>
    <property type="molecule type" value="Genomic_DNA"/>
</dbReference>
<keyword evidence="4" id="KW-1185">Reference proteome</keyword>
<dbReference type="OrthoDB" id="1678912at2759"/>
<dbReference type="Proteomes" id="UP000000305">
    <property type="component" value="Unassembled WGS sequence"/>
</dbReference>
<dbReference type="SMART" id="SM00558">
    <property type="entry name" value="JmjC"/>
    <property type="match status" value="1"/>
</dbReference>
<dbReference type="InParanoid" id="E9HS15"/>
<dbReference type="AlphaFoldDB" id="E9HS15"/>
<organism evidence="3 4">
    <name type="scientific">Daphnia pulex</name>
    <name type="common">Water flea</name>
    <dbReference type="NCBI Taxonomy" id="6669"/>
    <lineage>
        <taxon>Eukaryota</taxon>
        <taxon>Metazoa</taxon>
        <taxon>Ecdysozoa</taxon>
        <taxon>Arthropoda</taxon>
        <taxon>Crustacea</taxon>
        <taxon>Branchiopoda</taxon>
        <taxon>Diplostraca</taxon>
        <taxon>Cladocera</taxon>
        <taxon>Anomopoda</taxon>
        <taxon>Daphniidae</taxon>
        <taxon>Daphnia</taxon>
    </lineage>
</organism>
<reference evidence="3 4" key="1">
    <citation type="journal article" date="2011" name="Science">
        <title>The ecoresponsive genome of Daphnia pulex.</title>
        <authorList>
            <person name="Colbourne J.K."/>
            <person name="Pfrender M.E."/>
            <person name="Gilbert D."/>
            <person name="Thomas W.K."/>
            <person name="Tucker A."/>
            <person name="Oakley T.H."/>
            <person name="Tokishita S."/>
            <person name="Aerts A."/>
            <person name="Arnold G.J."/>
            <person name="Basu M.K."/>
            <person name="Bauer D.J."/>
            <person name="Caceres C.E."/>
            <person name="Carmel L."/>
            <person name="Casola C."/>
            <person name="Choi J.H."/>
            <person name="Detter J.C."/>
            <person name="Dong Q."/>
            <person name="Dusheyko S."/>
            <person name="Eads B.D."/>
            <person name="Frohlich T."/>
            <person name="Geiler-Samerotte K.A."/>
            <person name="Gerlach D."/>
            <person name="Hatcher P."/>
            <person name="Jogdeo S."/>
            <person name="Krijgsveld J."/>
            <person name="Kriventseva E.V."/>
            <person name="Kultz D."/>
            <person name="Laforsch C."/>
            <person name="Lindquist E."/>
            <person name="Lopez J."/>
            <person name="Manak J.R."/>
            <person name="Muller J."/>
            <person name="Pangilinan J."/>
            <person name="Patwardhan R.P."/>
            <person name="Pitluck S."/>
            <person name="Pritham E.J."/>
            <person name="Rechtsteiner A."/>
            <person name="Rho M."/>
            <person name="Rogozin I.B."/>
            <person name="Sakarya O."/>
            <person name="Salamov A."/>
            <person name="Schaack S."/>
            <person name="Shapiro H."/>
            <person name="Shiga Y."/>
            <person name="Skalitzky C."/>
            <person name="Smith Z."/>
            <person name="Souvorov A."/>
            <person name="Sung W."/>
            <person name="Tang Z."/>
            <person name="Tsuchiya D."/>
            <person name="Tu H."/>
            <person name="Vos H."/>
            <person name="Wang M."/>
            <person name="Wolf Y.I."/>
            <person name="Yamagata H."/>
            <person name="Yamada T."/>
            <person name="Ye Y."/>
            <person name="Shaw J.R."/>
            <person name="Andrews J."/>
            <person name="Crease T.J."/>
            <person name="Tang H."/>
            <person name="Lucas S.M."/>
            <person name="Robertson H.M."/>
            <person name="Bork P."/>
            <person name="Koonin E.V."/>
            <person name="Zdobnov E.M."/>
            <person name="Grigoriev I.V."/>
            <person name="Lynch M."/>
            <person name="Boore J.L."/>
        </authorList>
    </citation>
    <scope>NUCLEOTIDE SEQUENCE [LARGE SCALE GENOMIC DNA]</scope>
</reference>
<dbReference type="PANTHER" id="PTHR10694">
    <property type="entry name" value="LYSINE-SPECIFIC DEMETHYLASE"/>
    <property type="match status" value="1"/>
</dbReference>
<feature type="region of interest" description="Disordered" evidence="1">
    <location>
        <begin position="286"/>
        <end position="316"/>
    </location>
</feature>
<evidence type="ECO:0000313" key="4">
    <source>
        <dbReference type="Proteomes" id="UP000000305"/>
    </source>
</evidence>
<accession>E9HS15</accession>
<dbReference type="SUPFAM" id="SSF51197">
    <property type="entry name" value="Clavaminate synthase-like"/>
    <property type="match status" value="1"/>
</dbReference>
<feature type="region of interest" description="Disordered" evidence="1">
    <location>
        <begin position="176"/>
        <end position="218"/>
    </location>
</feature>
<dbReference type="PhylomeDB" id="E9HS15"/>
<feature type="compositionally biased region" description="Basic residues" evidence="1">
    <location>
        <begin position="236"/>
        <end position="255"/>
    </location>
</feature>
<feature type="domain" description="JmjC" evidence="2">
    <location>
        <begin position="255"/>
        <end position="388"/>
    </location>
</feature>
<dbReference type="InterPro" id="IPR003347">
    <property type="entry name" value="JmjC_dom"/>
</dbReference>